<evidence type="ECO:0000256" key="1">
    <source>
        <dbReference type="ARBA" id="ARBA00022737"/>
    </source>
</evidence>
<dbReference type="InterPro" id="IPR055414">
    <property type="entry name" value="LRR_R13L4/SHOC2-like"/>
</dbReference>
<accession>A0A811QFQ5</accession>
<evidence type="ECO:0000313" key="4">
    <source>
        <dbReference type="EMBL" id="CAD6256289.1"/>
    </source>
</evidence>
<dbReference type="AlphaFoldDB" id="A0A811QFQ5"/>
<protein>
    <recommendedName>
        <fullName evidence="3">Disease resistance R13L4/SHOC-2-like LRR domain-containing protein</fullName>
    </recommendedName>
</protein>
<feature type="domain" description="Disease resistance R13L4/SHOC-2-like LRR" evidence="3">
    <location>
        <begin position="51"/>
        <end position="278"/>
    </location>
</feature>
<name>A0A811QFQ5_9POAL</name>
<dbReference type="OrthoDB" id="689447at2759"/>
<evidence type="ECO:0000256" key="2">
    <source>
        <dbReference type="SAM" id="MobiDB-lite"/>
    </source>
</evidence>
<gene>
    <name evidence="4" type="ORF">NCGR_LOCUS39797</name>
</gene>
<dbReference type="Gene3D" id="3.80.10.10">
    <property type="entry name" value="Ribonuclease Inhibitor"/>
    <property type="match status" value="1"/>
</dbReference>
<comment type="caution">
    <text evidence="4">The sequence shown here is derived from an EMBL/GenBank/DDBJ whole genome shotgun (WGS) entry which is preliminary data.</text>
</comment>
<organism evidence="4 5">
    <name type="scientific">Miscanthus lutarioriparius</name>
    <dbReference type="NCBI Taxonomy" id="422564"/>
    <lineage>
        <taxon>Eukaryota</taxon>
        <taxon>Viridiplantae</taxon>
        <taxon>Streptophyta</taxon>
        <taxon>Embryophyta</taxon>
        <taxon>Tracheophyta</taxon>
        <taxon>Spermatophyta</taxon>
        <taxon>Magnoliopsida</taxon>
        <taxon>Liliopsida</taxon>
        <taxon>Poales</taxon>
        <taxon>Poaceae</taxon>
        <taxon>PACMAD clade</taxon>
        <taxon>Panicoideae</taxon>
        <taxon>Andropogonodae</taxon>
        <taxon>Andropogoneae</taxon>
        <taxon>Saccharinae</taxon>
        <taxon>Miscanthus</taxon>
    </lineage>
</organism>
<dbReference type="EMBL" id="CAJGYO010000010">
    <property type="protein sequence ID" value="CAD6256289.1"/>
    <property type="molecule type" value="Genomic_DNA"/>
</dbReference>
<dbReference type="Pfam" id="PF23598">
    <property type="entry name" value="LRR_14"/>
    <property type="match status" value="1"/>
</dbReference>
<keyword evidence="1" id="KW-0677">Repeat</keyword>
<dbReference type="InterPro" id="IPR032675">
    <property type="entry name" value="LRR_dom_sf"/>
</dbReference>
<sequence length="338" mass="37236">MAVVVMAAERAEAALQVGRRPWSWSGGRGGGRCGPQCPGGGGGASLMGGRRRLVRALGDLRELRVLAVTCSFHLSTDRDYYEAFLSSIGRWKNLESLTIHCGLGCAMEFLGFLEEYDALRRLEKFKVTAGRFACVPQWINGLLFYLSFVQITICNNQVTYDLHKLGDLPELQCLILGLDFIPEHAIVIENKGFRELQRFSVDGPMPWLTFEAGAMPKLTYLQLKFCSTPARQICVPSGISNLHRLTEIALCYNAHYLNSPSVKMTVEAVTKQVAEHRNPINLFINGIEQDDVQEADDEVTEITIGTSSRTNAGAEDDAQEVGEKAAAAIQCEITEAES</sequence>
<proteinExistence type="predicted"/>
<keyword evidence="5" id="KW-1185">Reference proteome</keyword>
<dbReference type="Proteomes" id="UP000604825">
    <property type="component" value="Unassembled WGS sequence"/>
</dbReference>
<reference evidence="4" key="1">
    <citation type="submission" date="2020-10" db="EMBL/GenBank/DDBJ databases">
        <authorList>
            <person name="Han B."/>
            <person name="Lu T."/>
            <person name="Zhao Q."/>
            <person name="Huang X."/>
            <person name="Zhao Y."/>
        </authorList>
    </citation>
    <scope>NUCLEOTIDE SEQUENCE</scope>
</reference>
<evidence type="ECO:0000313" key="5">
    <source>
        <dbReference type="Proteomes" id="UP000604825"/>
    </source>
</evidence>
<dbReference type="SUPFAM" id="SSF52047">
    <property type="entry name" value="RNI-like"/>
    <property type="match status" value="1"/>
</dbReference>
<evidence type="ECO:0000259" key="3">
    <source>
        <dbReference type="Pfam" id="PF23598"/>
    </source>
</evidence>
<feature type="region of interest" description="Disordered" evidence="2">
    <location>
        <begin position="305"/>
        <end position="325"/>
    </location>
</feature>